<feature type="region of interest" description="Disordered" evidence="1">
    <location>
        <begin position="1"/>
        <end position="36"/>
    </location>
</feature>
<dbReference type="Proteomes" id="UP000271162">
    <property type="component" value="Unassembled WGS sequence"/>
</dbReference>
<dbReference type="WBParaSite" id="NBR_0000707401-mRNA-1">
    <property type="protein sequence ID" value="NBR_0000707401-mRNA-1"/>
    <property type="gene ID" value="NBR_0000707401"/>
</dbReference>
<accession>A0A0N4XW37</accession>
<organism evidence="4">
    <name type="scientific">Nippostrongylus brasiliensis</name>
    <name type="common">Rat hookworm</name>
    <dbReference type="NCBI Taxonomy" id="27835"/>
    <lineage>
        <taxon>Eukaryota</taxon>
        <taxon>Metazoa</taxon>
        <taxon>Ecdysozoa</taxon>
        <taxon>Nematoda</taxon>
        <taxon>Chromadorea</taxon>
        <taxon>Rhabditida</taxon>
        <taxon>Rhabditina</taxon>
        <taxon>Rhabditomorpha</taxon>
        <taxon>Strongyloidea</taxon>
        <taxon>Heligmosomidae</taxon>
        <taxon>Nippostrongylus</taxon>
    </lineage>
</organism>
<gene>
    <name evidence="2" type="ORF">NBR_LOCUS7075</name>
</gene>
<sequence>MMSSPAYIDESDDDDMYRRRRYSSSGKYTPSKPVSHPIRYHNSQIVQEVMRRVTARVAISYSAPVTISAPSSPLSRPLTSSERATVDEYASLRDYYSEQRHHHQKSISSPESVERINARGRHETEFPVRIAYIGGESVHTVPITTTSSSTFRGPLVDSRASTRLAGSVMSETTTVQETTTITTTR</sequence>
<dbReference type="AlphaFoldDB" id="A0A0N4XW37"/>
<protein>
    <submittedName>
        <fullName evidence="2 4">Uncharacterized protein</fullName>
    </submittedName>
</protein>
<keyword evidence="3" id="KW-1185">Reference proteome</keyword>
<dbReference type="EMBL" id="UYSL01019857">
    <property type="protein sequence ID" value="VDL70664.1"/>
    <property type="molecule type" value="Genomic_DNA"/>
</dbReference>
<name>A0A0N4XW37_NIPBR</name>
<evidence type="ECO:0000313" key="4">
    <source>
        <dbReference type="WBParaSite" id="NBR_0000707401-mRNA-1"/>
    </source>
</evidence>
<evidence type="ECO:0000256" key="1">
    <source>
        <dbReference type="SAM" id="MobiDB-lite"/>
    </source>
</evidence>
<evidence type="ECO:0000313" key="2">
    <source>
        <dbReference type="EMBL" id="VDL70664.1"/>
    </source>
</evidence>
<evidence type="ECO:0000313" key="3">
    <source>
        <dbReference type="Proteomes" id="UP000271162"/>
    </source>
</evidence>
<reference evidence="4" key="1">
    <citation type="submission" date="2017-02" db="UniProtKB">
        <authorList>
            <consortium name="WormBaseParasite"/>
        </authorList>
    </citation>
    <scope>IDENTIFICATION</scope>
</reference>
<reference evidence="2 3" key="2">
    <citation type="submission" date="2018-11" db="EMBL/GenBank/DDBJ databases">
        <authorList>
            <consortium name="Pathogen Informatics"/>
        </authorList>
    </citation>
    <scope>NUCLEOTIDE SEQUENCE [LARGE SCALE GENOMIC DNA]</scope>
</reference>
<proteinExistence type="predicted"/>